<keyword evidence="1" id="KW-0732">Signal</keyword>
<reference evidence="3" key="1">
    <citation type="journal article" date="2019" name="Int. J. Syst. Evol. Microbiol.">
        <title>The Global Catalogue of Microorganisms (GCM) 10K type strain sequencing project: providing services to taxonomists for standard genome sequencing and annotation.</title>
        <authorList>
            <consortium name="The Broad Institute Genomics Platform"/>
            <consortium name="The Broad Institute Genome Sequencing Center for Infectious Disease"/>
            <person name="Wu L."/>
            <person name="Ma J."/>
        </authorList>
    </citation>
    <scope>NUCLEOTIDE SEQUENCE [LARGE SCALE GENOMIC DNA]</scope>
    <source>
        <strain evidence="3">JCM 18283</strain>
    </source>
</reference>
<evidence type="ECO:0000313" key="3">
    <source>
        <dbReference type="Proteomes" id="UP001501436"/>
    </source>
</evidence>
<accession>A0ABP9FK06</accession>
<proteinExistence type="predicted"/>
<protein>
    <submittedName>
        <fullName evidence="2">Uncharacterized protein</fullName>
    </submittedName>
</protein>
<comment type="caution">
    <text evidence="2">The sequence shown here is derived from an EMBL/GenBank/DDBJ whole genome shotgun (WGS) entry which is preliminary data.</text>
</comment>
<name>A0ABP9FK06_9SPHI</name>
<sequence>MKNIFLKMIICVLPICANTLLASAAHRPIPNLSTSSIRFASVVDVIDVNKLSLRAGTSTTFNSIGQLIAQNTLGTPVSTTTENWETLDGTATIYNYSGAKVQYFGGKMYGYIITSSNWSVGQQGGPYIKVGNNLSTVSTLLPNYNSNKINGTLTAPISKNGVATDSYLYIEFNTSTSIITKISIKDY</sequence>
<dbReference type="RefSeq" id="WP_345329238.1">
    <property type="nucleotide sequence ID" value="NZ_BAABJI010000001.1"/>
</dbReference>
<feature type="chain" id="PRO_5045196160" evidence="1">
    <location>
        <begin position="25"/>
        <end position="187"/>
    </location>
</feature>
<keyword evidence="3" id="KW-1185">Reference proteome</keyword>
<gene>
    <name evidence="2" type="ORF">GCM10023313_03870</name>
</gene>
<dbReference type="Proteomes" id="UP001501436">
    <property type="component" value="Unassembled WGS sequence"/>
</dbReference>
<evidence type="ECO:0000256" key="1">
    <source>
        <dbReference type="SAM" id="SignalP"/>
    </source>
</evidence>
<organism evidence="2 3">
    <name type="scientific">Mucilaginibacter defluvii</name>
    <dbReference type="NCBI Taxonomy" id="1196019"/>
    <lineage>
        <taxon>Bacteria</taxon>
        <taxon>Pseudomonadati</taxon>
        <taxon>Bacteroidota</taxon>
        <taxon>Sphingobacteriia</taxon>
        <taxon>Sphingobacteriales</taxon>
        <taxon>Sphingobacteriaceae</taxon>
        <taxon>Mucilaginibacter</taxon>
    </lineage>
</organism>
<dbReference type="EMBL" id="BAABJI010000001">
    <property type="protein sequence ID" value="GAA4904514.1"/>
    <property type="molecule type" value="Genomic_DNA"/>
</dbReference>
<evidence type="ECO:0000313" key="2">
    <source>
        <dbReference type="EMBL" id="GAA4904514.1"/>
    </source>
</evidence>
<feature type="signal peptide" evidence="1">
    <location>
        <begin position="1"/>
        <end position="24"/>
    </location>
</feature>